<dbReference type="SUPFAM" id="SSF103473">
    <property type="entry name" value="MFS general substrate transporter"/>
    <property type="match status" value="1"/>
</dbReference>
<evidence type="ECO:0000259" key="27">
    <source>
        <dbReference type="PROSITE" id="PS50850"/>
    </source>
</evidence>
<comment type="subcellular location">
    <subcellularLocation>
        <location evidence="2">Basolateral cell membrane</location>
        <topology evidence="2">Multi-pass membrane protein</topology>
    </subcellularLocation>
    <subcellularLocation>
        <location evidence="3">Cytoplasmic vesicle</location>
        <location evidence="3">Secretory vesicle membrane</location>
        <topology evidence="3">Multi-pass membrane protein</topology>
    </subcellularLocation>
    <subcellularLocation>
        <location evidence="1">Cytoplasmic vesicle</location>
        <location evidence="1">Secretory vesicle</location>
        <location evidence="1">Synaptic vesicle membrane</location>
    </subcellularLocation>
    <subcellularLocation>
        <location evidence="4">Lysosome membrane</location>
    </subcellularLocation>
</comment>
<dbReference type="AlphaFoldDB" id="A0A8X6TN81"/>
<dbReference type="GO" id="GO:0016323">
    <property type="term" value="C:basolateral plasma membrane"/>
    <property type="evidence" value="ECO:0007669"/>
    <property type="project" value="UniProtKB-SubCell"/>
</dbReference>
<feature type="transmembrane region" description="Helical" evidence="26">
    <location>
        <begin position="103"/>
        <end position="123"/>
    </location>
</feature>
<dbReference type="OrthoDB" id="6410675at2759"/>
<evidence type="ECO:0000256" key="6">
    <source>
        <dbReference type="ARBA" id="ARBA00022475"/>
    </source>
</evidence>
<evidence type="ECO:0000256" key="13">
    <source>
        <dbReference type="ARBA" id="ARBA00023228"/>
    </source>
</evidence>
<keyword evidence="5" id="KW-0813">Transport</keyword>
<evidence type="ECO:0000256" key="26">
    <source>
        <dbReference type="SAM" id="Phobius"/>
    </source>
</evidence>
<proteinExistence type="predicted"/>
<dbReference type="InterPro" id="IPR036259">
    <property type="entry name" value="MFS_trans_sf"/>
</dbReference>
<keyword evidence="29" id="KW-1185">Reference proteome</keyword>
<evidence type="ECO:0000313" key="29">
    <source>
        <dbReference type="Proteomes" id="UP000887013"/>
    </source>
</evidence>
<evidence type="ECO:0000256" key="11">
    <source>
        <dbReference type="ARBA" id="ARBA00023136"/>
    </source>
</evidence>
<dbReference type="Pfam" id="PF07690">
    <property type="entry name" value="MFS_1"/>
    <property type="match status" value="1"/>
</dbReference>
<keyword evidence="6" id="KW-1003">Cell membrane</keyword>
<evidence type="ECO:0000256" key="15">
    <source>
        <dbReference type="ARBA" id="ARBA00050101"/>
    </source>
</evidence>
<evidence type="ECO:0000256" key="9">
    <source>
        <dbReference type="ARBA" id="ARBA00022989"/>
    </source>
</evidence>
<keyword evidence="10" id="KW-0770">Synapse</keyword>
<evidence type="ECO:0000256" key="17">
    <source>
        <dbReference type="ARBA" id="ARBA00050625"/>
    </source>
</evidence>
<evidence type="ECO:0000256" key="18">
    <source>
        <dbReference type="ARBA" id="ARBA00051403"/>
    </source>
</evidence>
<evidence type="ECO:0000256" key="12">
    <source>
        <dbReference type="ARBA" id="ARBA00023180"/>
    </source>
</evidence>
<evidence type="ECO:0000256" key="8">
    <source>
        <dbReference type="ARBA" id="ARBA00022847"/>
    </source>
</evidence>
<dbReference type="PROSITE" id="PS50850">
    <property type="entry name" value="MFS"/>
    <property type="match status" value="1"/>
</dbReference>
<dbReference type="EMBL" id="BMAW01107336">
    <property type="protein sequence ID" value="GFT28776.1"/>
    <property type="molecule type" value="Genomic_DNA"/>
</dbReference>
<evidence type="ECO:0000256" key="21">
    <source>
        <dbReference type="ARBA" id="ARBA00056891"/>
    </source>
</evidence>
<keyword evidence="13" id="KW-0458">Lysosome</keyword>
<evidence type="ECO:0000256" key="23">
    <source>
        <dbReference type="ARBA" id="ARBA00080244"/>
    </source>
</evidence>
<evidence type="ECO:0000256" key="3">
    <source>
        <dbReference type="ARBA" id="ARBA00004638"/>
    </source>
</evidence>
<evidence type="ECO:0000256" key="7">
    <source>
        <dbReference type="ARBA" id="ARBA00022692"/>
    </source>
</evidence>
<feature type="transmembrane region" description="Helical" evidence="26">
    <location>
        <begin position="7"/>
        <end position="33"/>
    </location>
</feature>
<dbReference type="GO" id="GO:0005765">
    <property type="term" value="C:lysosomal membrane"/>
    <property type="evidence" value="ECO:0007669"/>
    <property type="project" value="UniProtKB-SubCell"/>
</dbReference>
<name>A0A8X6TN81_NEPPI</name>
<evidence type="ECO:0000256" key="19">
    <source>
        <dbReference type="ARBA" id="ARBA00051447"/>
    </source>
</evidence>
<keyword evidence="7 26" id="KW-0812">Transmembrane</keyword>
<comment type="function">
    <text evidence="21">Receptor for CM101, a polysaccharide produced by group B Streptococcus with antipathoangiogenic properties.</text>
</comment>
<dbReference type="FunFam" id="1.20.1250.20:FF:000067">
    <property type="entry name" value="sialin isoform X2"/>
    <property type="match status" value="1"/>
</dbReference>
<feature type="domain" description="Major facilitator superfamily (MFS) profile" evidence="27">
    <location>
        <begin position="3"/>
        <end position="388"/>
    </location>
</feature>
<comment type="catalytic activity">
    <reaction evidence="20">
        <text>D-glucuronate(out) + H(+)(out) = D-glucuronate(in) + H(+)(in)</text>
        <dbReference type="Rhea" id="RHEA:72591"/>
        <dbReference type="ChEBI" id="CHEBI:15378"/>
        <dbReference type="ChEBI" id="CHEBI:58720"/>
    </reaction>
    <physiologicalReaction direction="left-to-right" evidence="20">
        <dbReference type="Rhea" id="RHEA:72592"/>
    </physiologicalReaction>
</comment>
<evidence type="ECO:0000256" key="2">
    <source>
        <dbReference type="ARBA" id="ARBA00004554"/>
    </source>
</evidence>
<feature type="transmembrane region" description="Helical" evidence="26">
    <location>
        <begin position="194"/>
        <end position="215"/>
    </location>
</feature>
<dbReference type="PANTHER" id="PTHR11662">
    <property type="entry name" value="SOLUTE CARRIER FAMILY 17"/>
    <property type="match status" value="1"/>
</dbReference>
<organism evidence="28 29">
    <name type="scientific">Nephila pilipes</name>
    <name type="common">Giant wood spider</name>
    <name type="synonym">Nephila maculata</name>
    <dbReference type="NCBI Taxonomy" id="299642"/>
    <lineage>
        <taxon>Eukaryota</taxon>
        <taxon>Metazoa</taxon>
        <taxon>Ecdysozoa</taxon>
        <taxon>Arthropoda</taxon>
        <taxon>Chelicerata</taxon>
        <taxon>Arachnida</taxon>
        <taxon>Araneae</taxon>
        <taxon>Araneomorphae</taxon>
        <taxon>Entelegynae</taxon>
        <taxon>Araneoidea</taxon>
        <taxon>Nephilidae</taxon>
        <taxon>Nephila</taxon>
    </lineage>
</organism>
<keyword evidence="11 26" id="KW-0472">Membrane</keyword>
<dbReference type="Proteomes" id="UP000887013">
    <property type="component" value="Unassembled WGS sequence"/>
</dbReference>
<comment type="catalytic activity">
    <reaction evidence="15">
        <text>2 nitrate(out) + H(+)(out) = 2 nitrate(in) + H(+)(in)</text>
        <dbReference type="Rhea" id="RHEA:71539"/>
        <dbReference type="ChEBI" id="CHEBI:15378"/>
        <dbReference type="ChEBI" id="CHEBI:17632"/>
    </reaction>
    <physiologicalReaction direction="left-to-right" evidence="15">
        <dbReference type="Rhea" id="RHEA:71540"/>
    </physiologicalReaction>
</comment>
<comment type="catalytic activity">
    <reaction evidence="17">
        <text>N-acetylneuraminate(in) + H(+)(in) = N-acetylneuraminate(out) + H(+)(out)</text>
        <dbReference type="Rhea" id="RHEA:28987"/>
        <dbReference type="ChEBI" id="CHEBI:15378"/>
        <dbReference type="ChEBI" id="CHEBI:35418"/>
    </reaction>
    <physiologicalReaction direction="right-to-left" evidence="17">
        <dbReference type="Rhea" id="RHEA:28989"/>
    </physiologicalReaction>
</comment>
<dbReference type="Gene3D" id="1.20.1250.20">
    <property type="entry name" value="MFS general substrate transporter like domains"/>
    <property type="match status" value="2"/>
</dbReference>
<evidence type="ECO:0000256" key="16">
    <source>
        <dbReference type="ARBA" id="ARBA00050554"/>
    </source>
</evidence>
<feature type="non-terminal residue" evidence="28">
    <location>
        <position position="388"/>
    </location>
</feature>
<comment type="catalytic activity">
    <reaction evidence="19">
        <text>L-glutamate(out) = L-glutamate(in)</text>
        <dbReference type="Rhea" id="RHEA:66336"/>
        <dbReference type="ChEBI" id="CHEBI:29985"/>
    </reaction>
    <physiologicalReaction direction="left-to-right" evidence="19">
        <dbReference type="Rhea" id="RHEA:66337"/>
    </physiologicalReaction>
</comment>
<evidence type="ECO:0000256" key="22">
    <source>
        <dbReference type="ARBA" id="ARBA00069713"/>
    </source>
</evidence>
<dbReference type="GO" id="GO:0006820">
    <property type="term" value="P:monoatomic anion transport"/>
    <property type="evidence" value="ECO:0007669"/>
    <property type="project" value="TreeGrafter"/>
</dbReference>
<dbReference type="GO" id="GO:0046942">
    <property type="term" value="P:carboxylic acid transport"/>
    <property type="evidence" value="ECO:0007669"/>
    <property type="project" value="UniProtKB-ARBA"/>
</dbReference>
<protein>
    <recommendedName>
        <fullName evidence="22">Sialin</fullName>
    </recommendedName>
    <alternativeName>
        <fullName evidence="25">H(+)/nitrate cotransporter</fullName>
    </alternativeName>
    <alternativeName>
        <fullName evidence="23">H(+)/sialic acid cotransporter</fullName>
    </alternativeName>
    <alternativeName>
        <fullName evidence="24">Vesicular excitatory amino acid transporter</fullName>
    </alternativeName>
</protein>
<reference evidence="28" key="1">
    <citation type="submission" date="2020-08" db="EMBL/GenBank/DDBJ databases">
        <title>Multicomponent nature underlies the extraordinary mechanical properties of spider dragline silk.</title>
        <authorList>
            <person name="Kono N."/>
            <person name="Nakamura H."/>
            <person name="Mori M."/>
            <person name="Yoshida Y."/>
            <person name="Ohtoshi R."/>
            <person name="Malay A.D."/>
            <person name="Moran D.A.P."/>
            <person name="Tomita M."/>
            <person name="Numata K."/>
            <person name="Arakawa K."/>
        </authorList>
    </citation>
    <scope>NUCLEOTIDE SEQUENCE</scope>
</reference>
<keyword evidence="8" id="KW-0769">Symport</keyword>
<evidence type="ECO:0000256" key="24">
    <source>
        <dbReference type="ARBA" id="ARBA00081195"/>
    </source>
</evidence>
<keyword evidence="12" id="KW-0325">Glycoprotein</keyword>
<evidence type="ECO:0000256" key="5">
    <source>
        <dbReference type="ARBA" id="ARBA00022448"/>
    </source>
</evidence>
<dbReference type="CDD" id="cd17318">
    <property type="entry name" value="MFS_SLC17"/>
    <property type="match status" value="1"/>
</dbReference>
<gene>
    <name evidence="28" type="primary">SLC17A5</name>
    <name evidence="28" type="ORF">NPIL_232411</name>
</gene>
<evidence type="ECO:0000256" key="14">
    <source>
        <dbReference type="ARBA" id="ARBA00023329"/>
    </source>
</evidence>
<sequence length="388" mass="43539">IPKRFELTLLGFLGMVNVYAMRVNLSVAMVAMAKQPDPDQDSSSIACRELIQNTNSSSKSLEVNGEFDWDPSTQAMILGSFFYGYVLTQIPGGILAERYGAKWLFGIGVFITSFFTLLTPVAARWSVPFLIFVRVMEGLGEGVTFPAMNVMIGRWAPKIERSRTTAIIYSGSAVGNVISFAFSGIIIANIHWDAVFYIFGVCGIIWTAFWLMLVYETPESHPCITEEEIKKIRKEQDYQLWKKSPAPWCSILKSCSVWALVITHFGQNWGFYTLLTELPTYLARILHFDIRQNGLTSSAPYMFQAFFAICGSIIADSWRKCDKNRINIIRKTFNSIAFFFPAILIGAVGFIGCESSIIITLFLLAMGFNGFMHSGFNVTHVDMSPEFS</sequence>
<evidence type="ECO:0000313" key="28">
    <source>
        <dbReference type="EMBL" id="GFT28776.1"/>
    </source>
</evidence>
<keyword evidence="14" id="KW-0968">Cytoplasmic vesicle</keyword>
<evidence type="ECO:0000256" key="25">
    <source>
        <dbReference type="ARBA" id="ARBA00081925"/>
    </source>
</evidence>
<feature type="non-terminal residue" evidence="28">
    <location>
        <position position="1"/>
    </location>
</feature>
<accession>A0A8X6TN81</accession>
<comment type="catalytic activity">
    <reaction evidence="18">
        <text>N-acetyl-L-aspartyl-L-glutamate(out) = N-acetyl-L-aspartyl-L-glutamate(in)</text>
        <dbReference type="Rhea" id="RHEA:72599"/>
        <dbReference type="ChEBI" id="CHEBI:76931"/>
    </reaction>
    <physiologicalReaction direction="left-to-right" evidence="18">
        <dbReference type="Rhea" id="RHEA:72600"/>
    </physiologicalReaction>
</comment>
<dbReference type="FunFam" id="1.20.1250.20:FF:000003">
    <property type="entry name" value="Solute carrier family 17 member 3"/>
    <property type="match status" value="1"/>
</dbReference>
<feature type="transmembrane region" description="Helical" evidence="26">
    <location>
        <begin position="164"/>
        <end position="188"/>
    </location>
</feature>
<dbReference type="GO" id="GO:0015293">
    <property type="term" value="F:symporter activity"/>
    <property type="evidence" value="ECO:0007669"/>
    <property type="project" value="UniProtKB-KW"/>
</dbReference>
<feature type="transmembrane region" description="Helical" evidence="26">
    <location>
        <begin position="336"/>
        <end position="365"/>
    </location>
</feature>
<evidence type="ECO:0000256" key="20">
    <source>
        <dbReference type="ARBA" id="ARBA00051612"/>
    </source>
</evidence>
<evidence type="ECO:0000256" key="1">
    <source>
        <dbReference type="ARBA" id="ARBA00004432"/>
    </source>
</evidence>
<feature type="transmembrane region" description="Helical" evidence="26">
    <location>
        <begin position="75"/>
        <end position="96"/>
    </location>
</feature>
<keyword evidence="9 26" id="KW-1133">Transmembrane helix</keyword>
<evidence type="ECO:0000256" key="10">
    <source>
        <dbReference type="ARBA" id="ARBA00023018"/>
    </source>
</evidence>
<dbReference type="InterPro" id="IPR020846">
    <property type="entry name" value="MFS_dom"/>
</dbReference>
<comment type="catalytic activity">
    <reaction evidence="16">
        <text>L-aspartate(out) = L-aspartate(in)</text>
        <dbReference type="Rhea" id="RHEA:66332"/>
        <dbReference type="ChEBI" id="CHEBI:29991"/>
    </reaction>
    <physiologicalReaction direction="left-to-right" evidence="16">
        <dbReference type="Rhea" id="RHEA:66333"/>
    </physiologicalReaction>
</comment>
<dbReference type="InterPro" id="IPR011701">
    <property type="entry name" value="MFS"/>
</dbReference>
<dbReference type="GO" id="GO:0030672">
    <property type="term" value="C:synaptic vesicle membrane"/>
    <property type="evidence" value="ECO:0007669"/>
    <property type="project" value="UniProtKB-SubCell"/>
</dbReference>
<dbReference type="PANTHER" id="PTHR11662:SF399">
    <property type="entry name" value="FI19708P1-RELATED"/>
    <property type="match status" value="1"/>
</dbReference>
<feature type="transmembrane region" description="Helical" evidence="26">
    <location>
        <begin position="129"/>
        <end position="152"/>
    </location>
</feature>
<comment type="caution">
    <text evidence="28">The sequence shown here is derived from an EMBL/GenBank/DDBJ whole genome shotgun (WGS) entry which is preliminary data.</text>
</comment>
<dbReference type="InterPro" id="IPR050382">
    <property type="entry name" value="MFS_Na/Anion_cotransporter"/>
</dbReference>
<evidence type="ECO:0000256" key="4">
    <source>
        <dbReference type="ARBA" id="ARBA00004656"/>
    </source>
</evidence>